<gene>
    <name evidence="3" type="primary">uspA13</name>
    <name evidence="3" type="ORF">HSEST_1540</name>
</gene>
<dbReference type="InterPro" id="IPR006015">
    <property type="entry name" value="Universal_stress_UspA"/>
</dbReference>
<dbReference type="CDD" id="cd00293">
    <property type="entry name" value="USP-like"/>
    <property type="match status" value="1"/>
</dbReference>
<evidence type="ECO:0000313" key="4">
    <source>
        <dbReference type="Proteomes" id="UP000663292"/>
    </source>
</evidence>
<proteinExistence type="inferred from homology"/>
<evidence type="ECO:0000259" key="2">
    <source>
        <dbReference type="Pfam" id="PF00582"/>
    </source>
</evidence>
<feature type="domain" description="UspA" evidence="2">
    <location>
        <begin position="6"/>
        <end position="149"/>
    </location>
</feature>
<comment type="similarity">
    <text evidence="1">Belongs to the universal stress protein A family.</text>
</comment>
<dbReference type="Gene3D" id="3.40.50.620">
    <property type="entry name" value="HUPs"/>
    <property type="match status" value="1"/>
</dbReference>
<sequence>MAVEIDTVLVPVDDTEEAERAVEYAVAIAQRYGASIHILHIVDDSVARAIQRDEIDADAVAEEHRAFMAAVRELTRDADGDVEATQSSAAGFSAERLSQHPVNVVLDSAEEIGADMIVVPRESTSDAPGAMLGKVAQHVLSYASQPVLSV</sequence>
<dbReference type="Proteomes" id="UP000663292">
    <property type="component" value="Chromosome"/>
</dbReference>
<evidence type="ECO:0000256" key="1">
    <source>
        <dbReference type="ARBA" id="ARBA00008791"/>
    </source>
</evidence>
<dbReference type="PANTHER" id="PTHR46268:SF6">
    <property type="entry name" value="UNIVERSAL STRESS PROTEIN UP12"/>
    <property type="match status" value="1"/>
</dbReference>
<dbReference type="InterPro" id="IPR014729">
    <property type="entry name" value="Rossmann-like_a/b/a_fold"/>
</dbReference>
<dbReference type="Pfam" id="PF00582">
    <property type="entry name" value="Usp"/>
    <property type="match status" value="1"/>
</dbReference>
<dbReference type="RefSeq" id="WP_229120329.1">
    <property type="nucleotide sequence ID" value="NZ_CP064791.1"/>
</dbReference>
<dbReference type="PANTHER" id="PTHR46268">
    <property type="entry name" value="STRESS RESPONSE PROTEIN NHAX"/>
    <property type="match status" value="1"/>
</dbReference>
<organism evidence="3 4">
    <name type="scientific">Halapricum desulfuricans</name>
    <dbReference type="NCBI Taxonomy" id="2841257"/>
    <lineage>
        <taxon>Archaea</taxon>
        <taxon>Methanobacteriati</taxon>
        <taxon>Methanobacteriota</taxon>
        <taxon>Stenosarchaea group</taxon>
        <taxon>Halobacteria</taxon>
        <taxon>Halobacteriales</taxon>
        <taxon>Haloarculaceae</taxon>
        <taxon>Halapricum</taxon>
    </lineage>
</organism>
<name>A0A897NWQ9_9EURY</name>
<dbReference type="AlphaFoldDB" id="A0A897NWQ9"/>
<dbReference type="GeneID" id="68858176"/>
<reference evidence="3 4" key="1">
    <citation type="submission" date="2020-11" db="EMBL/GenBank/DDBJ databases">
        <title>Carbohydrate-dependent, anaerobic sulfur respiration: A novel catabolism in halophilic archaea.</title>
        <authorList>
            <person name="Sorokin D.Y."/>
            <person name="Messina E."/>
            <person name="Smedile F."/>
            <person name="La Cono V."/>
            <person name="Hallsworth J.E."/>
            <person name="Yakimov M.M."/>
        </authorList>
    </citation>
    <scope>NUCLEOTIDE SEQUENCE [LARGE SCALE GENOMIC DNA]</scope>
    <source>
        <strain evidence="3 4">HSR-Est</strain>
    </source>
</reference>
<dbReference type="SUPFAM" id="SSF52402">
    <property type="entry name" value="Adenine nucleotide alpha hydrolases-like"/>
    <property type="match status" value="1"/>
</dbReference>
<dbReference type="InterPro" id="IPR006016">
    <property type="entry name" value="UspA"/>
</dbReference>
<dbReference type="EMBL" id="CP064791">
    <property type="protein sequence ID" value="QSG15069.1"/>
    <property type="molecule type" value="Genomic_DNA"/>
</dbReference>
<accession>A0A897NWQ9</accession>
<keyword evidence="4" id="KW-1185">Reference proteome</keyword>
<protein>
    <submittedName>
        <fullName evidence="3">Nucleotide-binding protein, UspA family</fullName>
    </submittedName>
</protein>
<evidence type="ECO:0000313" key="3">
    <source>
        <dbReference type="EMBL" id="QSG15069.1"/>
    </source>
</evidence>
<dbReference type="PRINTS" id="PR01438">
    <property type="entry name" value="UNVRSLSTRESS"/>
</dbReference>